<sequence length="220" mass="25262">MDQDPSYAVAPHLRLARKDAETQRDALVAIVQDCPDLMRCFHQARALDLPDWWIVSGAIYNQVWNHLTGKPDLYGVKDMDLFYFDTDVSYAAEDRIIQRGAMHFETPVPVEIRNQARVHLWYTDHFGQDYAPLTKTTDGIDNFACKTHAIGMRLNKDDSFDIYAPFGLGDIFSFRLTPHIIRDNRATHLAKAKRQMALWPELTFVPWPGDVCLPEADDHS</sequence>
<name>A0AAN0MD03_9RHOB</name>
<organism evidence="1 2">
    <name type="scientific">Yoonia rhodophyticola</name>
    <dbReference type="NCBI Taxonomy" id="3137370"/>
    <lineage>
        <taxon>Bacteria</taxon>
        <taxon>Pseudomonadati</taxon>
        <taxon>Pseudomonadota</taxon>
        <taxon>Alphaproteobacteria</taxon>
        <taxon>Rhodobacterales</taxon>
        <taxon>Paracoccaceae</taxon>
        <taxon>Yoonia</taxon>
    </lineage>
</organism>
<dbReference type="PANTHER" id="PTHR39166">
    <property type="entry name" value="BLL1166 PROTEIN"/>
    <property type="match status" value="1"/>
</dbReference>
<evidence type="ECO:0000313" key="2">
    <source>
        <dbReference type="Proteomes" id="UP001470809"/>
    </source>
</evidence>
<protein>
    <submittedName>
        <fullName evidence="1">Nucleotidyltransferase family protein</fullName>
    </submittedName>
</protein>
<dbReference type="KEGG" id="yrh:AABB31_08095"/>
<dbReference type="RefSeq" id="WP_373635748.1">
    <property type="nucleotide sequence ID" value="NZ_CP151767.2"/>
</dbReference>
<dbReference type="PANTHER" id="PTHR39166:SF1">
    <property type="entry name" value="BLL1166 PROTEIN"/>
    <property type="match status" value="1"/>
</dbReference>
<dbReference type="Pfam" id="PF06042">
    <property type="entry name" value="NTP_transf_6"/>
    <property type="match status" value="1"/>
</dbReference>
<keyword evidence="2" id="KW-1185">Reference proteome</keyword>
<reference evidence="1" key="1">
    <citation type="submission" date="2024-08" db="EMBL/GenBank/DDBJ databases">
        <title>Phylogenomic analyses of a clade within the roseobacter group suggest taxonomic reassignments of species of the genera Aestuariivita, Citreicella, Loktanella, Nautella, Pelagibaca, Ruegeria, Thalassobius, Thiobacimonas and Tropicibacter, and the proposal o.</title>
        <authorList>
            <person name="Jeon C.O."/>
        </authorList>
    </citation>
    <scope>NUCLEOTIDE SEQUENCE</scope>
    <source>
        <strain evidence="1">SS1-5</strain>
    </source>
</reference>
<dbReference type="Proteomes" id="UP001470809">
    <property type="component" value="Chromosome"/>
</dbReference>
<gene>
    <name evidence="1" type="ORF">AABB31_08095</name>
</gene>
<proteinExistence type="predicted"/>
<evidence type="ECO:0000313" key="1">
    <source>
        <dbReference type="EMBL" id="WZU68818.2"/>
    </source>
</evidence>
<dbReference type="EMBL" id="CP151767">
    <property type="protein sequence ID" value="WZU68818.2"/>
    <property type="molecule type" value="Genomic_DNA"/>
</dbReference>
<accession>A0AAN0MD03</accession>
<dbReference type="AlphaFoldDB" id="A0AAN0MD03"/>
<dbReference type="InterPro" id="IPR009267">
    <property type="entry name" value="NTP_transf_6"/>
</dbReference>